<dbReference type="AlphaFoldDB" id="G8JRX7"/>
<dbReference type="Pfam" id="PF00789">
    <property type="entry name" value="UBX"/>
    <property type="match status" value="1"/>
</dbReference>
<dbReference type="Gene3D" id="3.10.20.90">
    <property type="entry name" value="Phosphatidylinositol 3-kinase Catalytic Subunit, Chain A, domain 1"/>
    <property type="match status" value="2"/>
</dbReference>
<organism evidence="3 4">
    <name type="scientific">Eremothecium cymbalariae (strain CBS 270.75 / DBVPG 7215 / KCTC 17166 / NRRL Y-17582)</name>
    <name type="common">Yeast</name>
    <dbReference type="NCBI Taxonomy" id="931890"/>
    <lineage>
        <taxon>Eukaryota</taxon>
        <taxon>Fungi</taxon>
        <taxon>Dikarya</taxon>
        <taxon>Ascomycota</taxon>
        <taxon>Saccharomycotina</taxon>
        <taxon>Saccharomycetes</taxon>
        <taxon>Saccharomycetales</taxon>
        <taxon>Saccharomycetaceae</taxon>
        <taxon>Eremothecium</taxon>
    </lineage>
</organism>
<gene>
    <name evidence="3" type="ordered locus">Ecym_3410</name>
</gene>
<dbReference type="eggNOG" id="KOG2699">
    <property type="taxonomic scope" value="Eukaryota"/>
</dbReference>
<dbReference type="SMART" id="SM00166">
    <property type="entry name" value="UBX"/>
    <property type="match status" value="1"/>
</dbReference>
<sequence>MSAVRVQYGHSIFKYTATPSTLLNDVLVKAMVHFKLSSDTHTWFLKYGEKDLTLFLPYNQLNLPTGCVLQLGSILKDETNVNGKELSIKFQAMGIGAHIRKINTNFNIADTVKEVCEAENWNMQPLSQVSISLFSKNILFEELKGMSFEDLGVNNGVMIRLKLPKSVNSPKVSNESNIASCAINDLEWRKICDTSSKEDKTEVSESPKRQIHKVYAYAPAISSRGTTSQSTSVKEESDDSDYDLSEGDILKYQSMLSKRAMTGPLMTKRLREQLDARETRKVEICTIRVKFPDLTHLESSFAKDETMEDVYKLVSLNLIDSDIEFTLVQSHPPVVLEKASLKLVEHLNFGSNTLLLFKTKNPPPYLKKSILDSAKTITSASNNDVSSANTMVEHQKLTFNSGEQMSIKKVPKWMKLSKN</sequence>
<proteinExistence type="predicted"/>
<evidence type="ECO:0000313" key="3">
    <source>
        <dbReference type="EMBL" id="AET38896.1"/>
    </source>
</evidence>
<dbReference type="InParanoid" id="G8JRX7"/>
<dbReference type="Pfam" id="PF11470">
    <property type="entry name" value="TUG-UBL1"/>
    <property type="match status" value="1"/>
</dbReference>
<dbReference type="FunCoup" id="G8JRX7">
    <property type="interactions" value="49"/>
</dbReference>
<dbReference type="RefSeq" id="XP_003645713.1">
    <property type="nucleotide sequence ID" value="XM_003645665.1"/>
</dbReference>
<dbReference type="KEGG" id="erc:Ecym_3410"/>
<dbReference type="InterPro" id="IPR029071">
    <property type="entry name" value="Ubiquitin-like_domsf"/>
</dbReference>
<dbReference type="PANTHER" id="PTHR46467">
    <property type="entry name" value="TETHER CONTAINING UBX DOMAIN FOR GLUT4"/>
    <property type="match status" value="1"/>
</dbReference>
<feature type="compositionally biased region" description="Polar residues" evidence="1">
    <location>
        <begin position="223"/>
        <end position="232"/>
    </location>
</feature>
<feature type="domain" description="UBX" evidence="2">
    <location>
        <begin position="280"/>
        <end position="357"/>
    </location>
</feature>
<dbReference type="OMA" id="FPDRTHI"/>
<keyword evidence="4" id="KW-1185">Reference proteome</keyword>
<name>G8JRX7_ERECY</name>
<reference evidence="4" key="1">
    <citation type="journal article" date="2012" name="G3 (Bethesda)">
        <title>Pichia sorbitophila, an interspecies yeast hybrid reveals early steps of genome resolution following polyploidization.</title>
        <authorList>
            <person name="Leh Louis V."/>
            <person name="Despons L."/>
            <person name="Friedrich A."/>
            <person name="Martin T."/>
            <person name="Durrens P."/>
            <person name="Casaregola S."/>
            <person name="Neuveglise C."/>
            <person name="Fairhead C."/>
            <person name="Marck C."/>
            <person name="Cruz J.A."/>
            <person name="Straub M.L."/>
            <person name="Kugler V."/>
            <person name="Sacerdot C."/>
            <person name="Uzunov Z."/>
            <person name="Thierry A."/>
            <person name="Weiss S."/>
            <person name="Bleykasten C."/>
            <person name="De Montigny J."/>
            <person name="Jacques N."/>
            <person name="Jung P."/>
            <person name="Lemaire M."/>
            <person name="Mallet S."/>
            <person name="Morel G."/>
            <person name="Richard G.F."/>
            <person name="Sarkar A."/>
            <person name="Savel G."/>
            <person name="Schacherer J."/>
            <person name="Seret M.L."/>
            <person name="Talla E."/>
            <person name="Samson G."/>
            <person name="Jubin C."/>
            <person name="Poulain J."/>
            <person name="Vacherie B."/>
            <person name="Barbe V."/>
            <person name="Pelletier E."/>
            <person name="Sherman D.J."/>
            <person name="Westhof E."/>
            <person name="Weissenbach J."/>
            <person name="Baret P.V."/>
            <person name="Wincker P."/>
            <person name="Gaillardin C."/>
            <person name="Dujon B."/>
            <person name="Souciet J.L."/>
        </authorList>
    </citation>
    <scope>NUCLEOTIDE SEQUENCE [LARGE SCALE GENOMIC DNA]</scope>
    <source>
        <strain evidence="4">CBS 270.75 / DBVPG 7215 / KCTC 17166 / NRRL Y-17582</strain>
    </source>
</reference>
<dbReference type="SUPFAM" id="SSF54236">
    <property type="entry name" value="Ubiquitin-like"/>
    <property type="match status" value="2"/>
</dbReference>
<dbReference type="OrthoDB" id="440781at2759"/>
<dbReference type="EMBL" id="CP002499">
    <property type="protein sequence ID" value="AET38896.1"/>
    <property type="molecule type" value="Genomic_DNA"/>
</dbReference>
<dbReference type="GO" id="GO:0005634">
    <property type="term" value="C:nucleus"/>
    <property type="evidence" value="ECO:0007669"/>
    <property type="project" value="TreeGrafter"/>
</dbReference>
<dbReference type="GO" id="GO:0006886">
    <property type="term" value="P:intracellular protein transport"/>
    <property type="evidence" value="ECO:0007669"/>
    <property type="project" value="TreeGrafter"/>
</dbReference>
<protein>
    <recommendedName>
        <fullName evidence="2">UBX domain-containing protein</fullName>
    </recommendedName>
</protein>
<dbReference type="GO" id="GO:0012506">
    <property type="term" value="C:vesicle membrane"/>
    <property type="evidence" value="ECO:0007669"/>
    <property type="project" value="TreeGrafter"/>
</dbReference>
<dbReference type="HOGENOM" id="CLU_667421_0_0_1"/>
<dbReference type="CDD" id="cd01767">
    <property type="entry name" value="UBX"/>
    <property type="match status" value="1"/>
</dbReference>
<dbReference type="GeneID" id="11468995"/>
<dbReference type="InterPro" id="IPR021569">
    <property type="entry name" value="TUG-UBL1"/>
</dbReference>
<feature type="region of interest" description="Disordered" evidence="1">
    <location>
        <begin position="222"/>
        <end position="243"/>
    </location>
</feature>
<dbReference type="STRING" id="931890.G8JRX7"/>
<evidence type="ECO:0000313" key="4">
    <source>
        <dbReference type="Proteomes" id="UP000006790"/>
    </source>
</evidence>
<dbReference type="GO" id="GO:0005737">
    <property type="term" value="C:cytoplasm"/>
    <property type="evidence" value="ECO:0007669"/>
    <property type="project" value="TreeGrafter"/>
</dbReference>
<dbReference type="Proteomes" id="UP000006790">
    <property type="component" value="Chromosome 3"/>
</dbReference>
<evidence type="ECO:0000256" key="1">
    <source>
        <dbReference type="SAM" id="MobiDB-lite"/>
    </source>
</evidence>
<accession>G8JRX7</accession>
<dbReference type="PANTHER" id="PTHR46467:SF1">
    <property type="entry name" value="TETHER CONTAINING UBX DOMAIN FOR GLUT4"/>
    <property type="match status" value="1"/>
</dbReference>
<dbReference type="PROSITE" id="PS50033">
    <property type="entry name" value="UBX"/>
    <property type="match status" value="1"/>
</dbReference>
<evidence type="ECO:0000259" key="2">
    <source>
        <dbReference type="PROSITE" id="PS50033"/>
    </source>
</evidence>
<dbReference type="InterPro" id="IPR001012">
    <property type="entry name" value="UBX_dom"/>
</dbReference>